<keyword evidence="2" id="KW-1185">Reference proteome</keyword>
<dbReference type="RefSeq" id="WP_034877802.1">
    <property type="nucleotide sequence ID" value="NZ_JOKG01000004.1"/>
</dbReference>
<dbReference type="eggNOG" id="ENOG5033CC9">
    <property type="taxonomic scope" value="Bacteria"/>
</dbReference>
<proteinExistence type="predicted"/>
<comment type="caution">
    <text evidence="1">The sequence shown here is derived from an EMBL/GenBank/DDBJ whole genome shotgun (WGS) entry which is preliminary data.</text>
</comment>
<protein>
    <recommendedName>
        <fullName evidence="3">Prevent-host-death family protein</fullName>
    </recommendedName>
</protein>
<organism evidence="1 2">
    <name type="scientific">Endozoicomonas montiporae</name>
    <dbReference type="NCBI Taxonomy" id="1027273"/>
    <lineage>
        <taxon>Bacteria</taxon>
        <taxon>Pseudomonadati</taxon>
        <taxon>Pseudomonadota</taxon>
        <taxon>Gammaproteobacteria</taxon>
        <taxon>Oceanospirillales</taxon>
        <taxon>Endozoicomonadaceae</taxon>
        <taxon>Endozoicomonas</taxon>
    </lineage>
</organism>
<dbReference type="InterPro" id="IPR049537">
    <property type="entry name" value="RelB-like"/>
</dbReference>
<dbReference type="AlphaFoldDB" id="A0A081N1W9"/>
<dbReference type="Proteomes" id="UP000028006">
    <property type="component" value="Unassembled WGS sequence"/>
</dbReference>
<name>A0A081N1W9_9GAMM</name>
<dbReference type="Pfam" id="PF18506">
    <property type="entry name" value="RelB-like"/>
    <property type="match status" value="1"/>
</dbReference>
<evidence type="ECO:0000313" key="2">
    <source>
        <dbReference type="Proteomes" id="UP000028006"/>
    </source>
</evidence>
<sequence length="65" mass="7436">MPVRQQKPQYITDDQGNRVSVVLPVGQYQELLEDLEDLATVAERREEETVSHEELIKSLKADGKL</sequence>
<accession>A0A081N1W9</accession>
<evidence type="ECO:0008006" key="3">
    <source>
        <dbReference type="Google" id="ProtNLM"/>
    </source>
</evidence>
<dbReference type="EMBL" id="JOKG01000004">
    <property type="protein sequence ID" value="KEQ12442.1"/>
    <property type="molecule type" value="Genomic_DNA"/>
</dbReference>
<evidence type="ECO:0000313" key="1">
    <source>
        <dbReference type="EMBL" id="KEQ12442.1"/>
    </source>
</evidence>
<gene>
    <name evidence="1" type="ORF">GZ77_18115</name>
</gene>
<reference evidence="1 2" key="1">
    <citation type="submission" date="2014-06" db="EMBL/GenBank/DDBJ databases">
        <title>Whole Genome Sequences of Three Symbiotic Endozoicomonas Bacteria.</title>
        <authorList>
            <person name="Neave M.J."/>
            <person name="Apprill A."/>
            <person name="Voolstra C.R."/>
        </authorList>
    </citation>
    <scope>NUCLEOTIDE SEQUENCE [LARGE SCALE GENOMIC DNA]</scope>
    <source>
        <strain evidence="1 2">LMG 24815</strain>
    </source>
</reference>